<dbReference type="Proteomes" id="UP000297613">
    <property type="component" value="Unassembled WGS sequence"/>
</dbReference>
<dbReference type="EMBL" id="RQGM01000076">
    <property type="protein sequence ID" value="TGL79352.1"/>
    <property type="molecule type" value="Genomic_DNA"/>
</dbReference>
<sequence>MKRFLILCSLIVSVWGLSAQRSGGDPGMGKKGSPCFEDHEKFCKDVDHGKGAMHDCLRKNEAKLSAGCKDHLNHTKDHPHRNK</sequence>
<name>A0A6N4QE38_9LEPT</name>
<gene>
    <name evidence="1" type="ORF">EHQ83_19145</name>
</gene>
<evidence type="ECO:0000313" key="2">
    <source>
        <dbReference type="Proteomes" id="UP000297613"/>
    </source>
</evidence>
<dbReference type="RefSeq" id="WP_135575034.1">
    <property type="nucleotide sequence ID" value="NZ_RQGK01000067.1"/>
</dbReference>
<organism evidence="1 2">
    <name type="scientific">Leptospira yasudae</name>
    <dbReference type="NCBI Taxonomy" id="2202201"/>
    <lineage>
        <taxon>Bacteria</taxon>
        <taxon>Pseudomonadati</taxon>
        <taxon>Spirochaetota</taxon>
        <taxon>Spirochaetia</taxon>
        <taxon>Leptospirales</taxon>
        <taxon>Leptospiraceae</taxon>
        <taxon>Leptospira</taxon>
    </lineage>
</organism>
<dbReference type="AlphaFoldDB" id="A0A6N4QE38"/>
<comment type="caution">
    <text evidence="1">The sequence shown here is derived from an EMBL/GenBank/DDBJ whole genome shotgun (WGS) entry which is preliminary data.</text>
</comment>
<reference evidence="1 2" key="1">
    <citation type="journal article" date="2019" name="PLoS Negl. Trop. Dis.">
        <title>Revisiting the worldwide diversity of Leptospira species in the environment.</title>
        <authorList>
            <person name="Vincent A.T."/>
            <person name="Schiettekatte O."/>
            <person name="Bourhy P."/>
            <person name="Veyrier F.J."/>
            <person name="Picardeau M."/>
        </authorList>
    </citation>
    <scope>NUCLEOTIDE SEQUENCE [LARGE SCALE GENOMIC DNA]</scope>
    <source>
        <strain evidence="1 2">201702445</strain>
    </source>
</reference>
<evidence type="ECO:0000313" key="1">
    <source>
        <dbReference type="EMBL" id="TGL79352.1"/>
    </source>
</evidence>
<accession>A0A6N4QE38</accession>
<proteinExistence type="predicted"/>
<protein>
    <submittedName>
        <fullName evidence="1">Uncharacterized protein</fullName>
    </submittedName>
</protein>